<reference evidence="2 3" key="1">
    <citation type="submission" date="2021-01" db="EMBL/GenBank/DDBJ databases">
        <title>Genome Sequencing of Type Strains.</title>
        <authorList>
            <person name="Lemaire J.F."/>
            <person name="Inderbitzin P."/>
            <person name="Collins S.B."/>
            <person name="Wespe N."/>
            <person name="Knight-Connoni V."/>
        </authorList>
    </citation>
    <scope>NUCLEOTIDE SEQUENCE [LARGE SCALE GENOMIC DNA]</scope>
    <source>
        <strain evidence="2 3">DSM 14730</strain>
    </source>
</reference>
<dbReference type="RefSeq" id="WP_205724022.1">
    <property type="nucleotide sequence ID" value="NZ_BMCE01000002.1"/>
</dbReference>
<dbReference type="CDD" id="cd00207">
    <property type="entry name" value="fer2"/>
    <property type="match status" value="1"/>
</dbReference>
<dbReference type="EMBL" id="JAFHKS010000043">
    <property type="protein sequence ID" value="MBN3545716.1"/>
    <property type="molecule type" value="Genomic_DNA"/>
</dbReference>
<sequence length="124" mass="14051">MNKRVLTVGSLIPKHLTTNIPVLRERVTPTPVIKRIIQHPQKTISLLQKNRRFDVRPKKGKLLDAALSQGQDLQYKCKKGTCGECKVKVEKGMDILSLPNSMEMKKLDDVLQEGYRLACQADIL</sequence>
<organism evidence="2 3">
    <name type="scientific">Fictibacillus barbaricus</name>
    <dbReference type="NCBI Taxonomy" id="182136"/>
    <lineage>
        <taxon>Bacteria</taxon>
        <taxon>Bacillati</taxon>
        <taxon>Bacillota</taxon>
        <taxon>Bacilli</taxon>
        <taxon>Bacillales</taxon>
        <taxon>Fictibacillaceae</taxon>
        <taxon>Fictibacillus</taxon>
    </lineage>
</organism>
<evidence type="ECO:0000313" key="3">
    <source>
        <dbReference type="Proteomes" id="UP001319060"/>
    </source>
</evidence>
<keyword evidence="3" id="KW-1185">Reference proteome</keyword>
<protein>
    <submittedName>
        <fullName evidence="2">(2Fe-2S)-binding protein</fullName>
    </submittedName>
</protein>
<dbReference type="Gene3D" id="3.10.20.30">
    <property type="match status" value="1"/>
</dbReference>
<feature type="domain" description="2Fe-2S ferredoxin-type" evidence="1">
    <location>
        <begin position="42"/>
        <end position="124"/>
    </location>
</feature>
<gene>
    <name evidence="2" type="ORF">JYA64_10460</name>
</gene>
<dbReference type="Proteomes" id="UP001319060">
    <property type="component" value="Unassembled WGS sequence"/>
</dbReference>
<dbReference type="Pfam" id="PF00111">
    <property type="entry name" value="Fer2"/>
    <property type="match status" value="1"/>
</dbReference>
<dbReference type="PROSITE" id="PS51085">
    <property type="entry name" value="2FE2S_FER_2"/>
    <property type="match status" value="1"/>
</dbReference>
<dbReference type="InterPro" id="IPR012675">
    <property type="entry name" value="Beta-grasp_dom_sf"/>
</dbReference>
<dbReference type="SUPFAM" id="SSF54292">
    <property type="entry name" value="2Fe-2S ferredoxin-like"/>
    <property type="match status" value="1"/>
</dbReference>
<comment type="caution">
    <text evidence="2">The sequence shown here is derived from an EMBL/GenBank/DDBJ whole genome shotgun (WGS) entry which is preliminary data.</text>
</comment>
<accession>A0ABS2ZD60</accession>
<dbReference type="InterPro" id="IPR036010">
    <property type="entry name" value="2Fe-2S_ferredoxin-like_sf"/>
</dbReference>
<dbReference type="InterPro" id="IPR001041">
    <property type="entry name" value="2Fe-2S_ferredoxin-type"/>
</dbReference>
<proteinExistence type="predicted"/>
<evidence type="ECO:0000259" key="1">
    <source>
        <dbReference type="PROSITE" id="PS51085"/>
    </source>
</evidence>
<name>A0ABS2ZD60_9BACL</name>
<evidence type="ECO:0000313" key="2">
    <source>
        <dbReference type="EMBL" id="MBN3545716.1"/>
    </source>
</evidence>